<dbReference type="EMBL" id="ALJD01000003">
    <property type="protein sequence ID" value="EJN60469.1"/>
    <property type="molecule type" value="Genomic_DNA"/>
</dbReference>
<gene>
    <name evidence="1" type="ORF">HSB1_10720</name>
</gene>
<dbReference type="Proteomes" id="UP000007813">
    <property type="component" value="Unassembled WGS sequence"/>
</dbReference>
<dbReference type="RefSeq" id="WP_009366186.1">
    <property type="nucleotide sequence ID" value="NZ_ALJD01000003.1"/>
</dbReference>
<evidence type="ECO:0000313" key="1">
    <source>
        <dbReference type="EMBL" id="EJN60469.1"/>
    </source>
</evidence>
<dbReference type="OrthoDB" id="340244at2157"/>
<evidence type="ECO:0000313" key="2">
    <source>
        <dbReference type="Proteomes" id="UP000007813"/>
    </source>
</evidence>
<proteinExistence type="predicted"/>
<comment type="caution">
    <text evidence="1">The sequence shown here is derived from an EMBL/GenBank/DDBJ whole genome shotgun (WGS) entry which is preliminary data.</text>
</comment>
<dbReference type="AlphaFoldDB" id="J3JGV9"/>
<accession>J3JGV9</accession>
<organism evidence="1 2">
    <name type="scientific">Halogranum salarium B-1</name>
    <dbReference type="NCBI Taxonomy" id="1210908"/>
    <lineage>
        <taxon>Archaea</taxon>
        <taxon>Methanobacteriati</taxon>
        <taxon>Methanobacteriota</taxon>
        <taxon>Stenosarchaea group</taxon>
        <taxon>Halobacteria</taxon>
        <taxon>Halobacteriales</taxon>
        <taxon>Haloferacaceae</taxon>
    </lineage>
</organism>
<name>J3JGV9_9EURY</name>
<reference evidence="1 2" key="1">
    <citation type="journal article" date="2012" name="J. Bacteriol.">
        <title>Draft Genome Sequence of the Extremely Halophilic Archaeon Halogranum salarium B-1T.</title>
        <authorList>
            <person name="Kim K.K."/>
            <person name="Lee K.C."/>
            <person name="Lee J.S."/>
        </authorList>
    </citation>
    <scope>NUCLEOTIDE SEQUENCE [LARGE SCALE GENOMIC DNA]</scope>
    <source>
        <strain evidence="1 2">B-1</strain>
    </source>
</reference>
<sequence>MPWRDEIHIDAVDYSDKPIDDGPAPRGDEIKYGNVAELLTQSDGHEVTVELQYWWPQRADIDVEKPVSSAAAYIAWRVDDQTGHYGVFDGHAKRVWFGMNTVEYEGRTYSFVDIGPDWRDKLFWTTFADGLYTHHLQYPAHQTEEITVSDVNSIVDHNTGPKSSVCEVLTNVHSQTLRYQFQAWRPKTSQAVFFAVRNTDQPVWHATRGVLDRQSLLSDSGTAIKFDEESFRDVYQLAANLRDDDLTGFQYCGE</sequence>
<protein>
    <submittedName>
        <fullName evidence="1">Uncharacterized protein</fullName>
    </submittedName>
</protein>